<keyword evidence="4 5" id="KW-0472">Membrane</keyword>
<feature type="transmembrane region" description="Helical" evidence="5">
    <location>
        <begin position="116"/>
        <end position="136"/>
    </location>
</feature>
<dbReference type="RefSeq" id="WP_355089250.1">
    <property type="nucleotide sequence ID" value="NZ_JBEXKW010000058.1"/>
</dbReference>
<dbReference type="InterPro" id="IPR009908">
    <property type="entry name" value="Methylamine_util_MauE"/>
</dbReference>
<dbReference type="InterPro" id="IPR012336">
    <property type="entry name" value="Thioredoxin-like_fold"/>
</dbReference>
<dbReference type="InterPro" id="IPR013766">
    <property type="entry name" value="Thioredoxin_domain"/>
</dbReference>
<evidence type="ECO:0000256" key="4">
    <source>
        <dbReference type="ARBA" id="ARBA00023136"/>
    </source>
</evidence>
<evidence type="ECO:0000259" key="6">
    <source>
        <dbReference type="PROSITE" id="PS51352"/>
    </source>
</evidence>
<protein>
    <submittedName>
        <fullName evidence="7">MauE/DoxX family redox-associated membrane protein</fullName>
    </submittedName>
</protein>
<dbReference type="Proteomes" id="UP001551695">
    <property type="component" value="Unassembled WGS sequence"/>
</dbReference>
<dbReference type="PROSITE" id="PS51352">
    <property type="entry name" value="THIOREDOXIN_2"/>
    <property type="match status" value="1"/>
</dbReference>
<proteinExistence type="predicted"/>
<dbReference type="SUPFAM" id="SSF52833">
    <property type="entry name" value="Thioredoxin-like"/>
    <property type="match status" value="1"/>
</dbReference>
<evidence type="ECO:0000313" key="8">
    <source>
        <dbReference type="Proteomes" id="UP001551695"/>
    </source>
</evidence>
<comment type="caution">
    <text evidence="7">The sequence shown here is derived from an EMBL/GenBank/DDBJ whole genome shotgun (WGS) entry which is preliminary data.</text>
</comment>
<feature type="transmembrane region" description="Helical" evidence="5">
    <location>
        <begin position="6"/>
        <end position="24"/>
    </location>
</feature>
<accession>A0ABV3G3I1</accession>
<organism evidence="7 8">
    <name type="scientific">Nocardia aurea</name>
    <dbReference type="NCBI Taxonomy" id="2144174"/>
    <lineage>
        <taxon>Bacteria</taxon>
        <taxon>Bacillati</taxon>
        <taxon>Actinomycetota</taxon>
        <taxon>Actinomycetes</taxon>
        <taxon>Mycobacteriales</taxon>
        <taxon>Nocardiaceae</taxon>
        <taxon>Nocardia</taxon>
    </lineage>
</organism>
<feature type="transmembrane region" description="Helical" evidence="5">
    <location>
        <begin position="148"/>
        <end position="171"/>
    </location>
</feature>
<evidence type="ECO:0000256" key="3">
    <source>
        <dbReference type="ARBA" id="ARBA00022989"/>
    </source>
</evidence>
<comment type="subcellular location">
    <subcellularLocation>
        <location evidence="1">Membrane</location>
        <topology evidence="1">Multi-pass membrane protein</topology>
    </subcellularLocation>
</comment>
<evidence type="ECO:0000256" key="5">
    <source>
        <dbReference type="SAM" id="Phobius"/>
    </source>
</evidence>
<keyword evidence="3 5" id="KW-1133">Transmembrane helix</keyword>
<sequence>MLIEYGVWVSRLLVGVVFGLSAWGKAVDRVGTRTAVTDFGVPIRWAPAVATALPLVEATVAVAVLPPWTAVAASVTALLLLVVFTGAVARLLRAGEHPSCSCFGALSPTPIGRMTLVRNGVLLALVLLVLVGSIARPGVPAGLPAQDVVGLAILAVLAAVLTWLVGAVTGLRRRLDQQALSTLGAEGLPVGAVAPEFELLDPAGERTSLESLLARRAHILLVFVHPGCEMCAALARELPRWQARARDALSIVVLGNGDAAEQAAWGVEQGLGEIPALVQQGNEVALRYRVRGTPSGVLIDGEGRVAAPVARGAIAVRELISSVKPSRRSRIVEHSGSRTRTLG</sequence>
<feature type="domain" description="Thioredoxin" evidence="6">
    <location>
        <begin position="188"/>
        <end position="328"/>
    </location>
</feature>
<evidence type="ECO:0000313" key="7">
    <source>
        <dbReference type="EMBL" id="MEV0712247.1"/>
    </source>
</evidence>
<evidence type="ECO:0000256" key="2">
    <source>
        <dbReference type="ARBA" id="ARBA00022692"/>
    </source>
</evidence>
<gene>
    <name evidence="7" type="ORF">AB0I48_32275</name>
</gene>
<name>A0ABV3G3I1_9NOCA</name>
<dbReference type="Gene3D" id="3.40.30.10">
    <property type="entry name" value="Glutaredoxin"/>
    <property type="match status" value="1"/>
</dbReference>
<evidence type="ECO:0000256" key="1">
    <source>
        <dbReference type="ARBA" id="ARBA00004141"/>
    </source>
</evidence>
<dbReference type="InterPro" id="IPR036249">
    <property type="entry name" value="Thioredoxin-like_sf"/>
</dbReference>
<reference evidence="7 8" key="1">
    <citation type="submission" date="2024-06" db="EMBL/GenBank/DDBJ databases">
        <title>The Natural Products Discovery Center: Release of the First 8490 Sequenced Strains for Exploring Actinobacteria Biosynthetic Diversity.</title>
        <authorList>
            <person name="Kalkreuter E."/>
            <person name="Kautsar S.A."/>
            <person name="Yang D."/>
            <person name="Bader C.D."/>
            <person name="Teijaro C.N."/>
            <person name="Fluegel L."/>
            <person name="Davis C.M."/>
            <person name="Simpson J.R."/>
            <person name="Lauterbach L."/>
            <person name="Steele A.D."/>
            <person name="Gui C."/>
            <person name="Meng S."/>
            <person name="Li G."/>
            <person name="Viehrig K."/>
            <person name="Ye F."/>
            <person name="Su P."/>
            <person name="Kiefer A.F."/>
            <person name="Nichols A."/>
            <person name="Cepeda A.J."/>
            <person name="Yan W."/>
            <person name="Fan B."/>
            <person name="Jiang Y."/>
            <person name="Adhikari A."/>
            <person name="Zheng C.-J."/>
            <person name="Schuster L."/>
            <person name="Cowan T.M."/>
            <person name="Smanski M.J."/>
            <person name="Chevrette M.G."/>
            <person name="De Carvalho L.P.S."/>
            <person name="Shen B."/>
        </authorList>
    </citation>
    <scope>NUCLEOTIDE SEQUENCE [LARGE SCALE GENOMIC DNA]</scope>
    <source>
        <strain evidence="7 8">NPDC050403</strain>
    </source>
</reference>
<keyword evidence="8" id="KW-1185">Reference proteome</keyword>
<feature type="transmembrane region" description="Helical" evidence="5">
    <location>
        <begin position="71"/>
        <end position="92"/>
    </location>
</feature>
<dbReference type="Pfam" id="PF07291">
    <property type="entry name" value="MauE"/>
    <property type="match status" value="1"/>
</dbReference>
<dbReference type="Pfam" id="PF13098">
    <property type="entry name" value="Thioredoxin_2"/>
    <property type="match status" value="1"/>
</dbReference>
<dbReference type="EMBL" id="JBFAKC010000020">
    <property type="protein sequence ID" value="MEV0712247.1"/>
    <property type="molecule type" value="Genomic_DNA"/>
</dbReference>
<keyword evidence="2 5" id="KW-0812">Transmembrane</keyword>